<dbReference type="Proteomes" id="UP000525078">
    <property type="component" value="Unassembled WGS sequence"/>
</dbReference>
<evidence type="ECO:0000256" key="1">
    <source>
        <dbReference type="SAM" id="Phobius"/>
    </source>
</evidence>
<gene>
    <name evidence="2" type="ORF">F8388_000117</name>
</gene>
<feature type="transmembrane region" description="Helical" evidence="1">
    <location>
        <begin position="91"/>
        <end position="111"/>
    </location>
</feature>
<keyword evidence="1" id="KW-0812">Transmembrane</keyword>
<sequence>MASVRLSILARFEARGVVSAVFNSCLENRNRKLAEKVAAAGFFVAVRDFLKGDSYVPSDANRHIKVRIQDHSTVGSSLFYSNLVVLNNLNSYYYVILIICAFDLELTFFLVS</sequence>
<dbReference type="EMBL" id="JAATIP010000107">
    <property type="protein sequence ID" value="KAF4371950.1"/>
    <property type="molecule type" value="Genomic_DNA"/>
</dbReference>
<name>A0A7J6FQ82_CANSA</name>
<comment type="caution">
    <text evidence="2">The sequence shown here is derived from an EMBL/GenBank/DDBJ whole genome shotgun (WGS) entry which is preliminary data.</text>
</comment>
<evidence type="ECO:0000313" key="2">
    <source>
        <dbReference type="EMBL" id="KAF4371950.1"/>
    </source>
</evidence>
<organism evidence="2 3">
    <name type="scientific">Cannabis sativa</name>
    <name type="common">Hemp</name>
    <name type="synonym">Marijuana</name>
    <dbReference type="NCBI Taxonomy" id="3483"/>
    <lineage>
        <taxon>Eukaryota</taxon>
        <taxon>Viridiplantae</taxon>
        <taxon>Streptophyta</taxon>
        <taxon>Embryophyta</taxon>
        <taxon>Tracheophyta</taxon>
        <taxon>Spermatophyta</taxon>
        <taxon>Magnoliopsida</taxon>
        <taxon>eudicotyledons</taxon>
        <taxon>Gunneridae</taxon>
        <taxon>Pentapetalae</taxon>
        <taxon>rosids</taxon>
        <taxon>fabids</taxon>
        <taxon>Rosales</taxon>
        <taxon>Cannabaceae</taxon>
        <taxon>Cannabis</taxon>
    </lineage>
</organism>
<proteinExistence type="predicted"/>
<accession>A0A7J6FQ82</accession>
<evidence type="ECO:0000313" key="3">
    <source>
        <dbReference type="Proteomes" id="UP000525078"/>
    </source>
</evidence>
<keyword evidence="1" id="KW-1133">Transmembrane helix</keyword>
<reference evidence="2 3" key="1">
    <citation type="journal article" date="2020" name="bioRxiv">
        <title>Sequence and annotation of 42 cannabis genomes reveals extensive copy number variation in cannabinoid synthesis and pathogen resistance genes.</title>
        <authorList>
            <person name="Mckernan K.J."/>
            <person name="Helbert Y."/>
            <person name="Kane L.T."/>
            <person name="Ebling H."/>
            <person name="Zhang L."/>
            <person name="Liu B."/>
            <person name="Eaton Z."/>
            <person name="Mclaughlin S."/>
            <person name="Kingan S."/>
            <person name="Baybayan P."/>
            <person name="Concepcion G."/>
            <person name="Jordan M."/>
            <person name="Riva A."/>
            <person name="Barbazuk W."/>
            <person name="Harkins T."/>
        </authorList>
    </citation>
    <scope>NUCLEOTIDE SEQUENCE [LARGE SCALE GENOMIC DNA]</scope>
    <source>
        <strain evidence="3">cv. Jamaican Lion 4</strain>
        <tissue evidence="2">Leaf</tissue>
    </source>
</reference>
<protein>
    <submittedName>
        <fullName evidence="2">Uncharacterized protein</fullName>
    </submittedName>
</protein>
<dbReference type="AlphaFoldDB" id="A0A7J6FQ82"/>
<keyword evidence="1" id="KW-0472">Membrane</keyword>